<keyword evidence="1" id="KW-0472">Membrane</keyword>
<gene>
    <name evidence="3" type="ORF">COV30_00285</name>
</gene>
<feature type="domain" description="SCP" evidence="2">
    <location>
        <begin position="55"/>
        <end position="173"/>
    </location>
</feature>
<dbReference type="Proteomes" id="UP000230208">
    <property type="component" value="Unassembled WGS sequence"/>
</dbReference>
<name>A0A2H0R6V4_9BACT</name>
<organism evidence="3 4">
    <name type="scientific">Candidatus Yanofskybacteria bacterium CG10_big_fil_rev_8_21_14_0_10_37_15</name>
    <dbReference type="NCBI Taxonomy" id="1975097"/>
    <lineage>
        <taxon>Bacteria</taxon>
        <taxon>Candidatus Yanofskyibacteriota</taxon>
    </lineage>
</organism>
<dbReference type="Pfam" id="PF00188">
    <property type="entry name" value="CAP"/>
    <property type="match status" value="1"/>
</dbReference>
<comment type="caution">
    <text evidence="3">The sequence shown here is derived from an EMBL/GenBank/DDBJ whole genome shotgun (WGS) entry which is preliminary data.</text>
</comment>
<dbReference type="Gene3D" id="3.40.33.10">
    <property type="entry name" value="CAP"/>
    <property type="match status" value="1"/>
</dbReference>
<dbReference type="InterPro" id="IPR035940">
    <property type="entry name" value="CAP_sf"/>
</dbReference>
<feature type="transmembrane region" description="Helical" evidence="1">
    <location>
        <begin position="285"/>
        <end position="305"/>
    </location>
</feature>
<dbReference type="PANTHER" id="PTHR31157">
    <property type="entry name" value="SCP DOMAIN-CONTAINING PROTEIN"/>
    <property type="match status" value="1"/>
</dbReference>
<proteinExistence type="predicted"/>
<evidence type="ECO:0000313" key="3">
    <source>
        <dbReference type="EMBL" id="PIR42076.1"/>
    </source>
</evidence>
<evidence type="ECO:0000256" key="1">
    <source>
        <dbReference type="SAM" id="Phobius"/>
    </source>
</evidence>
<dbReference type="InterPro" id="IPR014044">
    <property type="entry name" value="CAP_dom"/>
</dbReference>
<evidence type="ECO:0000259" key="2">
    <source>
        <dbReference type="Pfam" id="PF00188"/>
    </source>
</evidence>
<dbReference type="SUPFAM" id="SSF55797">
    <property type="entry name" value="PR-1-like"/>
    <property type="match status" value="1"/>
</dbReference>
<feature type="transmembrane region" description="Helical" evidence="1">
    <location>
        <begin position="253"/>
        <end position="273"/>
    </location>
</feature>
<accession>A0A2H0R6V4</accession>
<keyword evidence="1" id="KW-0812">Transmembrane</keyword>
<dbReference type="PANTHER" id="PTHR31157:SF1">
    <property type="entry name" value="SCP DOMAIN-CONTAINING PROTEIN"/>
    <property type="match status" value="1"/>
</dbReference>
<protein>
    <recommendedName>
        <fullName evidence="2">SCP domain-containing protein</fullName>
    </recommendedName>
</protein>
<evidence type="ECO:0000313" key="4">
    <source>
        <dbReference type="Proteomes" id="UP000230208"/>
    </source>
</evidence>
<dbReference type="EMBL" id="PCXP01000003">
    <property type="protein sequence ID" value="PIR42076.1"/>
    <property type="molecule type" value="Genomic_DNA"/>
</dbReference>
<sequence length="306" mass="33570">MKVFLIKFRELLGHKILFINIAVLIAIKFAVPLSGTHFANLHNQSISIDSRQIISETNSTRTRQGLPALKPNSVLDLAAHDKLNDMIKNEYFAHFSPTGVSPWHWFDLHKYQYRAAGENLAVGFTTSTDTINAWLNSSGHRANLLNENFQEIGVATAYGNLGSSAQGIVVVQLFGTPVQGVTTLANNSFAPTKPSPTTIPQPSPITTSILNPILGETISNQAKETPKEPIPSIVPILVKYETSEIPNKINLAYIFYLTLITIILGISIMFHGLHKRTVFMTGAHLILIALAVFLPVLEIASIQLIV</sequence>
<dbReference type="AlphaFoldDB" id="A0A2H0R6V4"/>
<dbReference type="CDD" id="cd05379">
    <property type="entry name" value="CAP_bacterial"/>
    <property type="match status" value="1"/>
</dbReference>
<reference evidence="3 4" key="1">
    <citation type="submission" date="2017-09" db="EMBL/GenBank/DDBJ databases">
        <title>Depth-based differentiation of microbial function through sediment-hosted aquifers and enrichment of novel symbionts in the deep terrestrial subsurface.</title>
        <authorList>
            <person name="Probst A.J."/>
            <person name="Ladd B."/>
            <person name="Jarett J.K."/>
            <person name="Geller-Mcgrath D.E."/>
            <person name="Sieber C.M."/>
            <person name="Emerson J.B."/>
            <person name="Anantharaman K."/>
            <person name="Thomas B.C."/>
            <person name="Malmstrom R."/>
            <person name="Stieglmeier M."/>
            <person name="Klingl A."/>
            <person name="Woyke T."/>
            <person name="Ryan C.M."/>
            <person name="Banfield J.F."/>
        </authorList>
    </citation>
    <scope>NUCLEOTIDE SEQUENCE [LARGE SCALE GENOMIC DNA]</scope>
    <source>
        <strain evidence="3">CG10_big_fil_rev_8_21_14_0_10_37_15</strain>
    </source>
</reference>
<keyword evidence="1" id="KW-1133">Transmembrane helix</keyword>